<dbReference type="PANTHER" id="PTHR15822:SF4">
    <property type="entry name" value="TYROSYL-DNA PHOSPHODIESTERASE 2"/>
    <property type="match status" value="1"/>
</dbReference>
<feature type="transmembrane region" description="Helical" evidence="9">
    <location>
        <begin position="46"/>
        <end position="65"/>
    </location>
</feature>
<comment type="caution">
    <text evidence="11">The sequence shown here is derived from an EMBL/GenBank/DDBJ whole genome shotgun (WGS) entry which is preliminary data.</text>
</comment>
<proteinExistence type="predicted"/>
<dbReference type="GO" id="GO:0004527">
    <property type="term" value="F:exonuclease activity"/>
    <property type="evidence" value="ECO:0007669"/>
    <property type="project" value="UniProtKB-KW"/>
</dbReference>
<dbReference type="GO" id="GO:0004519">
    <property type="term" value="F:endonuclease activity"/>
    <property type="evidence" value="ECO:0007669"/>
    <property type="project" value="UniProtKB-KW"/>
</dbReference>
<dbReference type="eggNOG" id="COG3568">
    <property type="taxonomic scope" value="Bacteria"/>
</dbReference>
<dbReference type="InterPro" id="IPR051547">
    <property type="entry name" value="TDP2-like"/>
</dbReference>
<feature type="domain" description="Endonuclease/exonuclease/phosphatase" evidence="10">
    <location>
        <begin position="104"/>
        <end position="349"/>
    </location>
</feature>
<dbReference type="Proteomes" id="UP000003160">
    <property type="component" value="Unassembled WGS sequence"/>
</dbReference>
<keyword evidence="9" id="KW-0812">Transmembrane</keyword>
<evidence type="ECO:0000256" key="7">
    <source>
        <dbReference type="ARBA" id="ARBA00022842"/>
    </source>
</evidence>
<dbReference type="PANTHER" id="PTHR15822">
    <property type="entry name" value="TRAF AND TNF RECEPTOR-ASSOCIATED PROTEIN"/>
    <property type="match status" value="1"/>
</dbReference>
<evidence type="ECO:0000256" key="3">
    <source>
        <dbReference type="ARBA" id="ARBA00022722"/>
    </source>
</evidence>
<feature type="transmembrane region" description="Helical" evidence="9">
    <location>
        <begin position="12"/>
        <end position="30"/>
    </location>
</feature>
<keyword evidence="7" id="KW-0460">Magnesium</keyword>
<keyword evidence="4" id="KW-0479">Metal-binding</keyword>
<evidence type="ECO:0000256" key="8">
    <source>
        <dbReference type="ARBA" id="ARBA00023204"/>
    </source>
</evidence>
<dbReference type="RefSeq" id="WP_007174697.1">
    <property type="nucleotide sequence ID" value="NZ_GG704782.1"/>
</dbReference>
<dbReference type="CDD" id="cd09084">
    <property type="entry name" value="EEP-2"/>
    <property type="match status" value="1"/>
</dbReference>
<evidence type="ECO:0000313" key="12">
    <source>
        <dbReference type="Proteomes" id="UP000003160"/>
    </source>
</evidence>
<keyword evidence="9" id="KW-1133">Transmembrane helix</keyword>
<keyword evidence="11" id="KW-0255">Endonuclease</keyword>
<dbReference type="SUPFAM" id="SSF56219">
    <property type="entry name" value="DNase I-like"/>
    <property type="match status" value="1"/>
</dbReference>
<evidence type="ECO:0000313" key="11">
    <source>
        <dbReference type="EMBL" id="EFA45249.1"/>
    </source>
</evidence>
<evidence type="ECO:0000259" key="10">
    <source>
        <dbReference type="Pfam" id="PF03372"/>
    </source>
</evidence>
<dbReference type="GO" id="GO:0046872">
    <property type="term" value="F:metal ion binding"/>
    <property type="evidence" value="ECO:0007669"/>
    <property type="project" value="UniProtKB-KW"/>
</dbReference>
<evidence type="ECO:0000256" key="6">
    <source>
        <dbReference type="ARBA" id="ARBA00022801"/>
    </source>
</evidence>
<accession>D1PTR3</accession>
<dbReference type="OrthoDB" id="635146at2"/>
<dbReference type="InterPro" id="IPR036691">
    <property type="entry name" value="Endo/exonu/phosph_ase_sf"/>
</dbReference>
<organism evidence="11 12">
    <name type="scientific">Hallella bergensis DSM 17361</name>
    <dbReference type="NCBI Taxonomy" id="585502"/>
    <lineage>
        <taxon>Bacteria</taxon>
        <taxon>Pseudomonadati</taxon>
        <taxon>Bacteroidota</taxon>
        <taxon>Bacteroidia</taxon>
        <taxon>Bacteroidales</taxon>
        <taxon>Prevotellaceae</taxon>
        <taxon>Hallella</taxon>
    </lineage>
</organism>
<keyword evidence="5" id="KW-0227">DNA damage</keyword>
<protein>
    <submittedName>
        <fullName evidence="11">Endonuclease/exonuclease/phosphatase family protein</fullName>
    </submittedName>
</protein>
<keyword evidence="3" id="KW-0540">Nuclease</keyword>
<dbReference type="InterPro" id="IPR005135">
    <property type="entry name" value="Endo/exonuclease/phosphatase"/>
</dbReference>
<keyword evidence="6" id="KW-0378">Hydrolase</keyword>
<sequence length="364" mass="41102">MIRKLKTLTCHVLAGANMATILVMLFLGYSDRINPVSFPILSNGGLLFPIFLIFNFGFLVFWLIFKARWAWIPLVGFIICYGPTRRYCPLNIKQEPPKDAIKVLSYNVWLFAGWEDGKNDPNPILEYIKKQDADIVCLQESDNNEVGKEKLDSALGPIYQYCDTAKRGKGNTISIYSKYPILSKEHIEYESRGNLSAAFKLMIDGEEVLVVNNHLETTGLTVEEKSEFKTMIKGEMKAGKAESTSRHLVSKLGKASAIRAAQAQAVARYIAYHCDMPIILCGDFNDSPISYAHRTIAEGLTDCYVETANGPGISYHHNGFYVRIDNIMCSAHFKPFACRVDNEIKNSDHYPIYCWLKKQPKAQK</sequence>
<evidence type="ECO:0000256" key="1">
    <source>
        <dbReference type="ARBA" id="ARBA00001936"/>
    </source>
</evidence>
<dbReference type="Gene3D" id="3.60.10.10">
    <property type="entry name" value="Endonuclease/exonuclease/phosphatase"/>
    <property type="match status" value="1"/>
</dbReference>
<name>D1PTR3_9BACT</name>
<evidence type="ECO:0000256" key="9">
    <source>
        <dbReference type="SAM" id="Phobius"/>
    </source>
</evidence>
<keyword evidence="9" id="KW-0472">Membrane</keyword>
<dbReference type="HOGENOM" id="CLU_060500_0_1_10"/>
<comment type="cofactor">
    <cofactor evidence="2">
        <name>Mg(2+)</name>
        <dbReference type="ChEBI" id="CHEBI:18420"/>
    </cofactor>
</comment>
<keyword evidence="12" id="KW-1185">Reference proteome</keyword>
<keyword evidence="11" id="KW-0269">Exonuclease</keyword>
<dbReference type="AlphaFoldDB" id="D1PTR3"/>
<dbReference type="GO" id="GO:0006281">
    <property type="term" value="P:DNA repair"/>
    <property type="evidence" value="ECO:0007669"/>
    <property type="project" value="UniProtKB-KW"/>
</dbReference>
<evidence type="ECO:0000256" key="5">
    <source>
        <dbReference type="ARBA" id="ARBA00022763"/>
    </source>
</evidence>
<keyword evidence="8" id="KW-0234">DNA repair</keyword>
<dbReference type="EMBL" id="ACKS01000018">
    <property type="protein sequence ID" value="EFA45249.1"/>
    <property type="molecule type" value="Genomic_DNA"/>
</dbReference>
<evidence type="ECO:0000256" key="4">
    <source>
        <dbReference type="ARBA" id="ARBA00022723"/>
    </source>
</evidence>
<reference evidence="11 12" key="1">
    <citation type="submission" date="2009-10" db="EMBL/GenBank/DDBJ databases">
        <authorList>
            <person name="Qin X."/>
            <person name="Bachman B."/>
            <person name="Battles P."/>
            <person name="Bell A."/>
            <person name="Bess C."/>
            <person name="Bickham C."/>
            <person name="Chaboub L."/>
            <person name="Chen D."/>
            <person name="Coyle M."/>
            <person name="Deiros D.R."/>
            <person name="Dinh H."/>
            <person name="Forbes L."/>
            <person name="Fowler G."/>
            <person name="Francisco L."/>
            <person name="Fu Q."/>
            <person name="Gubbala S."/>
            <person name="Hale W."/>
            <person name="Han Y."/>
            <person name="Hemphill L."/>
            <person name="Highlander S.K."/>
            <person name="Hirani K."/>
            <person name="Hogues M."/>
            <person name="Jackson L."/>
            <person name="Jakkamsetti A."/>
            <person name="Javaid M."/>
            <person name="Jiang H."/>
            <person name="Korchina V."/>
            <person name="Kovar C."/>
            <person name="Lara F."/>
            <person name="Lee S."/>
            <person name="Mata R."/>
            <person name="Mathew T."/>
            <person name="Moen C."/>
            <person name="Morales K."/>
            <person name="Munidasa M."/>
            <person name="Nazareth L."/>
            <person name="Ngo R."/>
            <person name="Nguyen L."/>
            <person name="Okwuonu G."/>
            <person name="Ongeri F."/>
            <person name="Patil S."/>
            <person name="Petrosino J."/>
            <person name="Pham C."/>
            <person name="Pham P."/>
            <person name="Pu L.-L."/>
            <person name="Puazo M."/>
            <person name="Raj R."/>
            <person name="Reid J."/>
            <person name="Rouhana J."/>
            <person name="Saada N."/>
            <person name="Shang Y."/>
            <person name="Simmons D."/>
            <person name="Thornton R."/>
            <person name="Warren J."/>
            <person name="Weissenberger G."/>
            <person name="Zhang J."/>
            <person name="Zhang L."/>
            <person name="Zhou C."/>
            <person name="Zhu D."/>
            <person name="Muzny D."/>
            <person name="Worley K."/>
            <person name="Gibbs R."/>
        </authorList>
    </citation>
    <scope>NUCLEOTIDE SEQUENCE [LARGE SCALE GENOMIC DNA]</scope>
    <source>
        <strain evidence="11 12">DSM 17361</strain>
    </source>
</reference>
<dbReference type="Pfam" id="PF03372">
    <property type="entry name" value="Exo_endo_phos"/>
    <property type="match status" value="1"/>
</dbReference>
<comment type="cofactor">
    <cofactor evidence="1">
        <name>Mn(2+)</name>
        <dbReference type="ChEBI" id="CHEBI:29035"/>
    </cofactor>
</comment>
<evidence type="ECO:0000256" key="2">
    <source>
        <dbReference type="ARBA" id="ARBA00001946"/>
    </source>
</evidence>
<gene>
    <name evidence="11" type="ORF">HMPREF0645_0348</name>
</gene>